<feature type="compositionally biased region" description="Low complexity" evidence="1">
    <location>
        <begin position="144"/>
        <end position="160"/>
    </location>
</feature>
<sequence length="195" mass="21518">MYNQPTSNMGQQQMGQQHVSLPDKDMANLVLSELKRMAREYTTACLEAANPTVHQNFNQLLQKTLADQAQLFQIMSQQGMYNVTPASMQEIQKEQQKFNQCGYETQQFMQQYLGGGQSGMMATSTQPYQQSTQMPMTSNYGAMGTMPPGAASPTTSSSSANINQSGTPQMRSGTQMSTSSQMSTSTQDQAKKYLI</sequence>
<name>A0A6N9Q8T6_9BACL</name>
<keyword evidence="2" id="KW-0167">Capsid protein</keyword>
<keyword evidence="2" id="KW-0946">Virion</keyword>
<protein>
    <submittedName>
        <fullName evidence="2">Spore coat protein</fullName>
    </submittedName>
</protein>
<gene>
    <name evidence="2" type="ORF">ERL59_20305</name>
</gene>
<evidence type="ECO:0000313" key="3">
    <source>
        <dbReference type="Proteomes" id="UP000448943"/>
    </source>
</evidence>
<dbReference type="InterPro" id="IPR012347">
    <property type="entry name" value="Ferritin-like"/>
</dbReference>
<dbReference type="OrthoDB" id="2382401at2"/>
<feature type="compositionally biased region" description="Polar residues" evidence="1">
    <location>
        <begin position="131"/>
        <end position="140"/>
    </location>
</feature>
<evidence type="ECO:0000313" key="2">
    <source>
        <dbReference type="EMBL" id="NBI31272.1"/>
    </source>
</evidence>
<feature type="region of interest" description="Disordered" evidence="1">
    <location>
        <begin position="131"/>
        <end position="195"/>
    </location>
</feature>
<evidence type="ECO:0000256" key="1">
    <source>
        <dbReference type="SAM" id="MobiDB-lite"/>
    </source>
</evidence>
<keyword evidence="3" id="KW-1185">Reference proteome</keyword>
<dbReference type="RefSeq" id="WP_160648092.1">
    <property type="nucleotide sequence ID" value="NZ_SIJB01000081.1"/>
</dbReference>
<proteinExistence type="predicted"/>
<dbReference type="Gene3D" id="1.20.1260.10">
    <property type="match status" value="1"/>
</dbReference>
<dbReference type="AlphaFoldDB" id="A0A6N9Q8T6"/>
<organism evidence="2 3">
    <name type="scientific">Chengkuizengella marina</name>
    <dbReference type="NCBI Taxonomy" id="2507566"/>
    <lineage>
        <taxon>Bacteria</taxon>
        <taxon>Bacillati</taxon>
        <taxon>Bacillota</taxon>
        <taxon>Bacilli</taxon>
        <taxon>Bacillales</taxon>
        <taxon>Paenibacillaceae</taxon>
        <taxon>Chengkuizengella</taxon>
    </lineage>
</organism>
<reference evidence="2 3" key="1">
    <citation type="submission" date="2019-01" db="EMBL/GenBank/DDBJ databases">
        <title>Chengkuizengella sp. nov., isolated from deep-sea sediment of East Pacific Ocean.</title>
        <authorList>
            <person name="Yang J."/>
            <person name="Lai Q."/>
            <person name="Shao Z."/>
        </authorList>
    </citation>
    <scope>NUCLEOTIDE SEQUENCE [LARGE SCALE GENOMIC DNA]</scope>
    <source>
        <strain evidence="2 3">YPA3-1-1</strain>
    </source>
</reference>
<dbReference type="Pfam" id="PF07875">
    <property type="entry name" value="Coat_F"/>
    <property type="match status" value="1"/>
</dbReference>
<feature type="compositionally biased region" description="Low complexity" evidence="1">
    <location>
        <begin position="169"/>
        <end position="187"/>
    </location>
</feature>
<dbReference type="EMBL" id="SIJB01000081">
    <property type="protein sequence ID" value="NBI31272.1"/>
    <property type="molecule type" value="Genomic_DNA"/>
</dbReference>
<comment type="caution">
    <text evidence="2">The sequence shown here is derived from an EMBL/GenBank/DDBJ whole genome shotgun (WGS) entry which is preliminary data.</text>
</comment>
<accession>A0A6N9Q8T6</accession>
<dbReference type="Proteomes" id="UP000448943">
    <property type="component" value="Unassembled WGS sequence"/>
</dbReference>
<dbReference type="InterPro" id="IPR012851">
    <property type="entry name" value="Spore_coat_CotF-like"/>
</dbReference>